<reference evidence="3 4" key="1">
    <citation type="submission" date="2019-11" db="EMBL/GenBank/DDBJ databases">
        <title>Type strains purchased from KCTC, JCM and DSMZ.</title>
        <authorList>
            <person name="Lu H."/>
        </authorList>
    </citation>
    <scope>NUCLEOTIDE SEQUENCE [LARGE SCALE GENOMIC DNA]</scope>
    <source>
        <strain evidence="3 4">DSM 103461</strain>
    </source>
</reference>
<comment type="caution">
    <text evidence="3">The sequence shown here is derived from an EMBL/GenBank/DDBJ whole genome shotgun (WGS) entry which is preliminary data.</text>
</comment>
<evidence type="ECO:0000256" key="2">
    <source>
        <dbReference type="SAM" id="Phobius"/>
    </source>
</evidence>
<evidence type="ECO:0000313" key="3">
    <source>
        <dbReference type="EMBL" id="MTW32732.1"/>
    </source>
</evidence>
<keyword evidence="2" id="KW-0472">Membrane</keyword>
<protein>
    <recommendedName>
        <fullName evidence="5">Transmembrane protein</fullName>
    </recommendedName>
</protein>
<feature type="compositionally biased region" description="Basic and acidic residues" evidence="1">
    <location>
        <begin position="54"/>
        <end position="65"/>
    </location>
</feature>
<sequence length="84" mass="9148">MLIVAVAWIYVVGLMALTEPTVVAGIVTFLFYCVLPLSTLIYISGTGKRKARRRAEEQAAREARQSEVTTEAGAHSPAQEPARD</sequence>
<dbReference type="Proteomes" id="UP000735592">
    <property type="component" value="Unassembled WGS sequence"/>
</dbReference>
<evidence type="ECO:0008006" key="5">
    <source>
        <dbReference type="Google" id="ProtNLM"/>
    </source>
</evidence>
<feature type="region of interest" description="Disordered" evidence="1">
    <location>
        <begin position="45"/>
        <end position="84"/>
    </location>
</feature>
<keyword evidence="2" id="KW-0812">Transmembrane</keyword>
<dbReference type="RefSeq" id="WP_155433963.1">
    <property type="nucleotide sequence ID" value="NZ_JBHLXK010000003.1"/>
</dbReference>
<accession>A0ABW9SKN5</accession>
<feature type="transmembrane region" description="Helical" evidence="2">
    <location>
        <begin position="26"/>
        <end position="44"/>
    </location>
</feature>
<keyword evidence="2" id="KW-1133">Transmembrane helix</keyword>
<gene>
    <name evidence="3" type="ORF">GM655_07830</name>
</gene>
<dbReference type="EMBL" id="WNKW01000001">
    <property type="protein sequence ID" value="MTW32732.1"/>
    <property type="molecule type" value="Genomic_DNA"/>
</dbReference>
<evidence type="ECO:0000313" key="4">
    <source>
        <dbReference type="Proteomes" id="UP000735592"/>
    </source>
</evidence>
<evidence type="ECO:0000256" key="1">
    <source>
        <dbReference type="SAM" id="MobiDB-lite"/>
    </source>
</evidence>
<name>A0ABW9SKN5_9BURK</name>
<proteinExistence type="predicted"/>
<organism evidence="3 4">
    <name type="scientific">Pseudoduganella danionis</name>
    <dbReference type="NCBI Taxonomy" id="1890295"/>
    <lineage>
        <taxon>Bacteria</taxon>
        <taxon>Pseudomonadati</taxon>
        <taxon>Pseudomonadota</taxon>
        <taxon>Betaproteobacteria</taxon>
        <taxon>Burkholderiales</taxon>
        <taxon>Oxalobacteraceae</taxon>
        <taxon>Telluria group</taxon>
        <taxon>Pseudoduganella</taxon>
    </lineage>
</organism>
<keyword evidence="4" id="KW-1185">Reference proteome</keyword>